<evidence type="ECO:0000313" key="4">
    <source>
        <dbReference type="EMBL" id="KAE8325665.1"/>
    </source>
</evidence>
<dbReference type="Proteomes" id="UP000325945">
    <property type="component" value="Unassembled WGS sequence"/>
</dbReference>
<dbReference type="SUPFAM" id="SSF89372">
    <property type="entry name" value="Fucose-specific lectin"/>
    <property type="match status" value="1"/>
</dbReference>
<evidence type="ECO:0000256" key="3">
    <source>
        <dbReference type="ARBA" id="ARBA00022734"/>
    </source>
</evidence>
<dbReference type="Gene3D" id="2.120.10.70">
    <property type="entry name" value="Fucose-specific lectin"/>
    <property type="match status" value="1"/>
</dbReference>
<accession>A0A5N6WXM7</accession>
<protein>
    <recommendedName>
        <fullName evidence="2">Fucose-specific lectin</fullName>
    </recommendedName>
</protein>
<proteinExistence type="inferred from homology"/>
<evidence type="ECO:0000256" key="1">
    <source>
        <dbReference type="ARBA" id="ARBA00009042"/>
    </source>
</evidence>
<dbReference type="GO" id="GO:0030246">
    <property type="term" value="F:carbohydrate binding"/>
    <property type="evidence" value="ECO:0007669"/>
    <property type="project" value="UniProtKB-KW"/>
</dbReference>
<comment type="similarity">
    <text evidence="1">Belongs to the fungal fucose-specific lectin family.</text>
</comment>
<name>A0A5N6WXM7_9EURO</name>
<dbReference type="Pfam" id="PF07938">
    <property type="entry name" value="Fungal_lectin"/>
    <property type="match status" value="1"/>
</dbReference>
<evidence type="ECO:0000256" key="2">
    <source>
        <dbReference type="ARBA" id="ARBA00015560"/>
    </source>
</evidence>
<keyword evidence="3" id="KW-0430">Lectin</keyword>
<dbReference type="AlphaFoldDB" id="A0A5N6WXM7"/>
<evidence type="ECO:0000313" key="5">
    <source>
        <dbReference type="Proteomes" id="UP000325945"/>
    </source>
</evidence>
<organism evidence="4 5">
    <name type="scientific">Aspergillus sergii</name>
    <dbReference type="NCBI Taxonomy" id="1034303"/>
    <lineage>
        <taxon>Eukaryota</taxon>
        <taxon>Fungi</taxon>
        <taxon>Dikarya</taxon>
        <taxon>Ascomycota</taxon>
        <taxon>Pezizomycotina</taxon>
        <taxon>Eurotiomycetes</taxon>
        <taxon>Eurotiomycetidae</taxon>
        <taxon>Eurotiales</taxon>
        <taxon>Aspergillaceae</taxon>
        <taxon>Aspergillus</taxon>
        <taxon>Aspergillus subgen. Circumdati</taxon>
    </lineage>
</organism>
<dbReference type="EMBL" id="ML741806">
    <property type="protein sequence ID" value="KAE8325665.1"/>
    <property type="molecule type" value="Genomic_DNA"/>
</dbReference>
<gene>
    <name evidence="4" type="ORF">BDV39DRAFT_206787</name>
</gene>
<reference evidence="5" key="1">
    <citation type="submission" date="2019-04" db="EMBL/GenBank/DDBJ databases">
        <title>Friends and foes A comparative genomics studyof 23 Aspergillus species from section Flavi.</title>
        <authorList>
            <consortium name="DOE Joint Genome Institute"/>
            <person name="Kjaerbolling I."/>
            <person name="Vesth T."/>
            <person name="Frisvad J.C."/>
            <person name="Nybo J.L."/>
            <person name="Theobald S."/>
            <person name="Kildgaard S."/>
            <person name="Isbrandt T."/>
            <person name="Kuo A."/>
            <person name="Sato A."/>
            <person name="Lyhne E.K."/>
            <person name="Kogle M.E."/>
            <person name="Wiebenga A."/>
            <person name="Kun R.S."/>
            <person name="Lubbers R.J."/>
            <person name="Makela M.R."/>
            <person name="Barry K."/>
            <person name="Chovatia M."/>
            <person name="Clum A."/>
            <person name="Daum C."/>
            <person name="Haridas S."/>
            <person name="He G."/>
            <person name="LaButti K."/>
            <person name="Lipzen A."/>
            <person name="Mondo S."/>
            <person name="Riley R."/>
            <person name="Salamov A."/>
            <person name="Simmons B.A."/>
            <person name="Magnuson J.K."/>
            <person name="Henrissat B."/>
            <person name="Mortensen U.H."/>
            <person name="Larsen T.O."/>
            <person name="Devries R.P."/>
            <person name="Grigoriev I.V."/>
            <person name="Machida M."/>
            <person name="Baker S.E."/>
            <person name="Andersen M.R."/>
        </authorList>
    </citation>
    <scope>NUCLEOTIDE SEQUENCE [LARGE SCALE GENOMIC DNA]</scope>
    <source>
        <strain evidence="5">CBS 130017</strain>
    </source>
</reference>
<sequence length="321" mass="36374">MGKPHFETPSVAIVPDAQSILTLYYQDSHGTIWECISDGKSPTTGEQRSVVMAKRNSPLVALNNPYKNTENYIRIIFVNPHGYLDELIYDTPIKGYIPGHLSNLNIKLPAGNHIAATSWGQGKDAEVRLFYQDRDSLRHLIYRPGVNQKSWYKPPAPFLRDIAPKTPLAAGYQKGTWDHAREVPFVFFLRKRQRHSVDALYPLYVLCEDTGYQNHWSVKEVSGSRFAVCVKLAVPNALANDLMKSYYWLKENVSYGDSPWGGVNIKSLNNRPEGVSIAVVPRSAQIYFIGKDAGRRLRLYRQNSNASYTVLQDNNGDLLRE</sequence>
<dbReference type="InterPro" id="IPR012475">
    <property type="entry name" value="Fungal_lectin"/>
</dbReference>
<keyword evidence="5" id="KW-1185">Reference proteome</keyword>